<reference evidence="6 7" key="1">
    <citation type="journal article" date="2020" name="ISME J.">
        <title>Comparative genomics reveals insights into cyanobacterial evolution and habitat adaptation.</title>
        <authorList>
            <person name="Chen M.Y."/>
            <person name="Teng W.K."/>
            <person name="Zhao L."/>
            <person name="Hu C.X."/>
            <person name="Zhou Y.K."/>
            <person name="Han B.P."/>
            <person name="Song L.R."/>
            <person name="Shu W.S."/>
        </authorList>
    </citation>
    <scope>NUCLEOTIDE SEQUENCE [LARGE SCALE GENOMIC DNA]</scope>
    <source>
        <strain evidence="6 7">FACHB-318</strain>
    </source>
</reference>
<dbReference type="SMART" id="SM00320">
    <property type="entry name" value="WD40"/>
    <property type="match status" value="14"/>
</dbReference>
<dbReference type="InterPro" id="IPR001680">
    <property type="entry name" value="WD40_rpt"/>
</dbReference>
<feature type="repeat" description="WD" evidence="3">
    <location>
        <begin position="558"/>
        <end position="599"/>
    </location>
</feature>
<evidence type="ECO:0000256" key="3">
    <source>
        <dbReference type="PROSITE-ProRule" id="PRU00221"/>
    </source>
</evidence>
<dbReference type="SUPFAM" id="SSF52540">
    <property type="entry name" value="P-loop containing nucleoside triphosphate hydrolases"/>
    <property type="match status" value="1"/>
</dbReference>
<feature type="repeat" description="WD" evidence="3">
    <location>
        <begin position="1029"/>
        <end position="1070"/>
    </location>
</feature>
<sequence length="1189" mass="131935">MTVEEAIALVEQLLSGTRLTKVQEIVFRQCWAGQTYSDIALESDYDLGYIKDVGSELWRSLSQALGEKVTKKNLYTVLKRAAKQNSINPSSSLQLPSLANYTDWGEAIDVSQFYGRTHDLATLSRWVLQDNCRVVSLLGMGGIGKTALSVKLAQQLQGQFEYVIWRSLRHAPSFSDKLTECIKILSNQQVTTLPASSHEQITYLIEYLRKSRCLLILDNFDTLLQDGKRAGSYRQGYEPYGELLWRLGETQHQSCVLITSREKPAQIAALEGDGLPVRTLALSGLEVAAGQTILTLKGLSGSEDQTRQLVECYGGNPLALKIAATSIRDLHEGSIANFLSEGTTVFQGIGHLLEDQFQRLSTLEQQLMYWLAINREKVSSTKLQTAFTSPLSKPKLIETLESLRWRSLIESNTGQFTQQPVVMEYVTDSLVEQVCQEIITESPQYLLTHALMQVQAKDYIRDSQINLIVCPILKQLQITLGSVHQLDLKLGRLIRKLQSKVIETVGYGGGNLLNLLAQLDTDLTGYDFSGLDMRECDLRTVNLHAVNFTQTTFRDCVFAATFGGITSVAFSRDGCQLATSDTSGVINIWDVNNGKQLFNCQEHNSWIWDVAFSSVAPVLASCGQDHTIKLWNTTTGECFNTLHGHTSIVTSVAFSPEGKLLASSSYDHSVKVWDLDTGECLQTFLGHDACVWSVVFHPVGQILATAGEDNTIKLWELQSGCCLKTLQGHQHWVKTIAFNSGGRILASGSFDQNVKLWDIHTGKCVMTLQGHTGVVTSVAFNPKDNLLLSGSYDQSVKVWDRKTGRCLDTLKKHTNRIWSVAFHPQGHLFVSGGDDHAAKIWELGTGQCIKTFQGHSNATYTIAHNWEHSLLASGHEDQTIKLWDLNLHSPHKSNVNTHPFRILQGHSNRVFSVVFSSTGQLLASGSADRTIKLWSPHTGQCLHTLHGHGSWVWAIAFSLDDKLLASGSYDHTVKIWDVSSGQCLQTLQGHPGSVLAVAFSCDGKTLFSSGYEKLVKQWDVETGYCLQTWEADSNRVWAVAVSRDNQYLATGGDDSVVRLWDIGKGVCVRTFSGHTSQVICILFTKDGRRMISSSSDRTIKIWNVSTGECLATLQAHDHWVWSLYLTPDEKTLLSSSWDETIKCWNISTGECWQTLRPARPYEGMIINEVVGLSQAQIATLKALGALEVN</sequence>
<feature type="repeat" description="WD" evidence="3">
    <location>
        <begin position="642"/>
        <end position="683"/>
    </location>
</feature>
<name>A0ABR7ZNW0_ANACY</name>
<dbReference type="PANTHER" id="PTHR44129">
    <property type="entry name" value="WD REPEAT-CONTAINING PROTEIN POP1"/>
    <property type="match status" value="1"/>
</dbReference>
<protein>
    <submittedName>
        <fullName evidence="6">NACHT domain-containing protein</fullName>
    </submittedName>
</protein>
<dbReference type="Pfam" id="PF00931">
    <property type="entry name" value="NB-ARC"/>
    <property type="match status" value="1"/>
</dbReference>
<dbReference type="CDD" id="cd00200">
    <property type="entry name" value="WD40"/>
    <property type="match status" value="2"/>
</dbReference>
<evidence type="ECO:0000313" key="7">
    <source>
        <dbReference type="Proteomes" id="UP000638897"/>
    </source>
</evidence>
<accession>A0ABR7ZNW0</accession>
<feature type="repeat" description="WD" evidence="3">
    <location>
        <begin position="1071"/>
        <end position="1112"/>
    </location>
</feature>
<keyword evidence="2" id="KW-0677">Repeat</keyword>
<evidence type="ECO:0000313" key="6">
    <source>
        <dbReference type="EMBL" id="MBD2174386.1"/>
    </source>
</evidence>
<dbReference type="InterPro" id="IPR020472">
    <property type="entry name" value="WD40_PAC1"/>
</dbReference>
<keyword evidence="1 3" id="KW-0853">WD repeat</keyword>
<dbReference type="PROSITE" id="PS50294">
    <property type="entry name" value="WD_REPEATS_REGION"/>
    <property type="match status" value="13"/>
</dbReference>
<organism evidence="6 7">
    <name type="scientific">Anabaena cylindrica FACHB-318</name>
    <dbReference type="NCBI Taxonomy" id="2692880"/>
    <lineage>
        <taxon>Bacteria</taxon>
        <taxon>Bacillati</taxon>
        <taxon>Cyanobacteriota</taxon>
        <taxon>Cyanophyceae</taxon>
        <taxon>Nostocales</taxon>
        <taxon>Nostocaceae</taxon>
        <taxon>Anabaena</taxon>
    </lineage>
</organism>
<evidence type="ECO:0000256" key="2">
    <source>
        <dbReference type="ARBA" id="ARBA00022737"/>
    </source>
</evidence>
<feature type="repeat" description="WD" evidence="3">
    <location>
        <begin position="987"/>
        <end position="1028"/>
    </location>
</feature>
<keyword evidence="7" id="KW-1185">Reference proteome</keyword>
<dbReference type="EMBL" id="JACJQC010000030">
    <property type="protein sequence ID" value="MBD2174386.1"/>
    <property type="molecule type" value="Genomic_DNA"/>
</dbReference>
<dbReference type="RefSeq" id="WP_010999686.1">
    <property type="nucleotide sequence ID" value="NZ_JACJQC010000030.1"/>
</dbReference>
<feature type="repeat" description="WD" evidence="3">
    <location>
        <begin position="903"/>
        <end position="944"/>
    </location>
</feature>
<feature type="repeat" description="WD" evidence="3">
    <location>
        <begin position="810"/>
        <end position="851"/>
    </location>
</feature>
<feature type="domain" description="vWA-MoxR associated protein N-terminal HTH" evidence="5">
    <location>
        <begin position="1"/>
        <end position="80"/>
    </location>
</feature>
<dbReference type="Pfam" id="PF00805">
    <property type="entry name" value="Pentapeptide"/>
    <property type="match status" value="1"/>
</dbReference>
<evidence type="ECO:0000259" key="5">
    <source>
        <dbReference type="Pfam" id="PF26355"/>
    </source>
</evidence>
<evidence type="ECO:0000259" key="4">
    <source>
        <dbReference type="Pfam" id="PF00931"/>
    </source>
</evidence>
<feature type="repeat" description="WD" evidence="3">
    <location>
        <begin position="600"/>
        <end position="641"/>
    </location>
</feature>
<dbReference type="InterPro" id="IPR015943">
    <property type="entry name" value="WD40/YVTN_repeat-like_dom_sf"/>
</dbReference>
<feature type="repeat" description="WD" evidence="3">
    <location>
        <begin position="945"/>
        <end position="986"/>
    </location>
</feature>
<dbReference type="InterPro" id="IPR001646">
    <property type="entry name" value="5peptide_repeat"/>
</dbReference>
<dbReference type="SUPFAM" id="SSF50978">
    <property type="entry name" value="WD40 repeat-like"/>
    <property type="match status" value="2"/>
</dbReference>
<dbReference type="InterPro" id="IPR050349">
    <property type="entry name" value="WD_LIS1/nudF_dynein_reg"/>
</dbReference>
<dbReference type="InterPro" id="IPR036322">
    <property type="entry name" value="WD40_repeat_dom_sf"/>
</dbReference>
<gene>
    <name evidence="6" type="ORF">H6F81_24620</name>
</gene>
<dbReference type="Proteomes" id="UP000638897">
    <property type="component" value="Unassembled WGS sequence"/>
</dbReference>
<dbReference type="PRINTS" id="PR00320">
    <property type="entry name" value="GPROTEINBRPT"/>
</dbReference>
<feature type="domain" description="NB-ARC" evidence="4">
    <location>
        <begin position="122"/>
        <end position="219"/>
    </location>
</feature>
<dbReference type="InterPro" id="IPR027417">
    <property type="entry name" value="P-loop_NTPase"/>
</dbReference>
<dbReference type="InterPro" id="IPR002182">
    <property type="entry name" value="NB-ARC"/>
</dbReference>
<dbReference type="Pfam" id="PF25173">
    <property type="entry name" value="Beta-prop_WDR3_1st"/>
    <property type="match status" value="1"/>
</dbReference>
<dbReference type="InterPro" id="IPR019775">
    <property type="entry name" value="WD40_repeat_CS"/>
</dbReference>
<comment type="caution">
    <text evidence="6">The sequence shown here is derived from an EMBL/GenBank/DDBJ whole genome shotgun (WGS) entry which is preliminary data.</text>
</comment>
<dbReference type="SUPFAM" id="SSF50998">
    <property type="entry name" value="Quinoprotein alcohol dehydrogenase-like"/>
    <property type="match status" value="1"/>
</dbReference>
<feature type="repeat" description="WD" evidence="3">
    <location>
        <begin position="768"/>
        <end position="809"/>
    </location>
</feature>
<dbReference type="Gene3D" id="3.40.50.300">
    <property type="entry name" value="P-loop containing nucleotide triphosphate hydrolases"/>
    <property type="match status" value="1"/>
</dbReference>
<dbReference type="PROSITE" id="PS00678">
    <property type="entry name" value="WD_REPEATS_1"/>
    <property type="match status" value="8"/>
</dbReference>
<dbReference type="PROSITE" id="PS50082">
    <property type="entry name" value="WD_REPEATS_2"/>
    <property type="match status" value="14"/>
</dbReference>
<dbReference type="InterPro" id="IPR058651">
    <property type="entry name" value="HTH_VMAP-M9"/>
</dbReference>
<dbReference type="Pfam" id="PF26355">
    <property type="entry name" value="HTH_VMAP-M9"/>
    <property type="match status" value="1"/>
</dbReference>
<feature type="repeat" description="WD" evidence="3">
    <location>
        <begin position="1113"/>
        <end position="1154"/>
    </location>
</feature>
<dbReference type="InterPro" id="IPR011047">
    <property type="entry name" value="Quinoprotein_ADH-like_sf"/>
</dbReference>
<feature type="repeat" description="WD" evidence="3">
    <location>
        <begin position="684"/>
        <end position="725"/>
    </location>
</feature>
<dbReference type="PRINTS" id="PR00364">
    <property type="entry name" value="DISEASERSIST"/>
</dbReference>
<feature type="repeat" description="WD" evidence="3">
    <location>
        <begin position="852"/>
        <end position="886"/>
    </location>
</feature>
<feature type="repeat" description="WD" evidence="3">
    <location>
        <begin position="726"/>
        <end position="767"/>
    </location>
</feature>
<dbReference type="Gene3D" id="2.130.10.10">
    <property type="entry name" value="YVTN repeat-like/Quinoprotein amine dehydrogenase"/>
    <property type="match status" value="7"/>
</dbReference>
<proteinExistence type="predicted"/>
<evidence type="ECO:0000256" key="1">
    <source>
        <dbReference type="ARBA" id="ARBA00022574"/>
    </source>
</evidence>
<dbReference type="Pfam" id="PF00400">
    <property type="entry name" value="WD40"/>
    <property type="match status" value="10"/>
</dbReference>